<evidence type="ECO:0000313" key="1">
    <source>
        <dbReference type="EMBL" id="ABM59407.1"/>
    </source>
</evidence>
<dbReference type="Proteomes" id="UP000000374">
    <property type="component" value="Chromosome"/>
</dbReference>
<dbReference type="AlphaFoldDB" id="A1WP50"/>
<keyword evidence="2" id="KW-1185">Reference proteome</keyword>
<dbReference type="EMBL" id="CP000542">
    <property type="protein sequence ID" value="ABM59407.1"/>
    <property type="molecule type" value="Genomic_DNA"/>
</dbReference>
<evidence type="ECO:0000313" key="2">
    <source>
        <dbReference type="Proteomes" id="UP000000374"/>
    </source>
</evidence>
<proteinExistence type="predicted"/>
<organism evidence="1 2">
    <name type="scientific">Verminephrobacter eiseniae (strain EF01-2)</name>
    <dbReference type="NCBI Taxonomy" id="391735"/>
    <lineage>
        <taxon>Bacteria</taxon>
        <taxon>Pseudomonadati</taxon>
        <taxon>Pseudomonadota</taxon>
        <taxon>Betaproteobacteria</taxon>
        <taxon>Burkholderiales</taxon>
        <taxon>Comamonadaceae</taxon>
        <taxon>Verminephrobacter</taxon>
    </lineage>
</organism>
<dbReference type="InterPro" id="IPR014942">
    <property type="entry name" value="AbiEii"/>
</dbReference>
<dbReference type="Pfam" id="PF08843">
    <property type="entry name" value="AbiEii"/>
    <property type="match status" value="1"/>
</dbReference>
<dbReference type="HOGENOM" id="CLU_075553_0_0_4"/>
<reference evidence="2" key="1">
    <citation type="submission" date="2006-12" db="EMBL/GenBank/DDBJ databases">
        <title>Complete sequence of chromosome 1 of Verminephrobacter eiseniae EF01-2.</title>
        <authorList>
            <person name="Copeland A."/>
            <person name="Lucas S."/>
            <person name="Lapidus A."/>
            <person name="Barry K."/>
            <person name="Detter J.C."/>
            <person name="Glavina del Rio T."/>
            <person name="Dalin E."/>
            <person name="Tice H."/>
            <person name="Pitluck S."/>
            <person name="Chertkov O."/>
            <person name="Brettin T."/>
            <person name="Bruce D."/>
            <person name="Han C."/>
            <person name="Tapia R."/>
            <person name="Gilna P."/>
            <person name="Schmutz J."/>
            <person name="Larimer F."/>
            <person name="Land M."/>
            <person name="Hauser L."/>
            <person name="Kyrpides N."/>
            <person name="Kim E."/>
            <person name="Stahl D."/>
            <person name="Richardson P."/>
        </authorList>
    </citation>
    <scope>NUCLEOTIDE SEQUENCE [LARGE SCALE GENOMIC DNA]</scope>
    <source>
        <strain evidence="2">EF01-2</strain>
    </source>
</reference>
<gene>
    <name evidence="1" type="ordered locus">Veis_3691</name>
</gene>
<accession>A1WP50</accession>
<dbReference type="KEGG" id="vei:Veis_3691"/>
<dbReference type="eggNOG" id="COG2253">
    <property type="taxonomic scope" value="Bacteria"/>
</dbReference>
<name>A1WP50_VEREI</name>
<protein>
    <submittedName>
        <fullName evidence="1">Uncharacterized protein</fullName>
    </submittedName>
</protein>
<sequence length="257" mass="28198">MSEDVDYKLVPTPETMVLSNGKRRAALGDFAKAAIDALQAGRFGQGSVERRSRNANAYTRLDVSYESAFSKPAALRGHLLVEFNHSPLRLEPDKRLVGLLLDKLALGAYTDPFEVECIALQEALTEKLVSFPRRLSMLLARHSDPARALGCEADGDSSLVRHLYDARRLLQVHPELAEDGAGLAKLVDAAVRQDMAAFANQHPEFVADPGLELLLAMKFAKASPDLAAQFDAFVSDQTQFTLAGCSWRAPAHRIGRW</sequence>